<dbReference type="Proteomes" id="UP000462376">
    <property type="component" value="Unassembled WGS sequence"/>
</dbReference>
<reference evidence="1 4" key="2">
    <citation type="journal article" date="2019" name="Nat. Med.">
        <title>A library of human gut bacterial isolates paired with longitudinal multiomics data enables mechanistic microbiome research.</title>
        <authorList>
            <person name="Poyet M."/>
            <person name="Groussin M."/>
            <person name="Gibbons S.M."/>
            <person name="Avila-Pacheco J."/>
            <person name="Jiang X."/>
            <person name="Kearney S.M."/>
            <person name="Perrotta A.R."/>
            <person name="Berdy B."/>
            <person name="Zhao S."/>
            <person name="Lieberman T.D."/>
            <person name="Swanson P.K."/>
            <person name="Smith M."/>
            <person name="Roesemann S."/>
            <person name="Alexander J.E."/>
            <person name="Rich S.A."/>
            <person name="Livny J."/>
            <person name="Vlamakis H."/>
            <person name="Clish C."/>
            <person name="Bullock K."/>
            <person name="Deik A."/>
            <person name="Scott J."/>
            <person name="Pierce K.A."/>
            <person name="Xavier R.J."/>
            <person name="Alm E.J."/>
        </authorList>
    </citation>
    <scope>NUCLEOTIDE SEQUENCE [LARGE SCALE GENOMIC DNA]</scope>
    <source>
        <strain evidence="1 4">BIOML-A5</strain>
    </source>
</reference>
<dbReference type="STRING" id="820.ERS852554_02491"/>
<dbReference type="EMBL" id="WCTL01000024">
    <property type="protein sequence ID" value="KAB4230957.1"/>
    <property type="molecule type" value="Genomic_DNA"/>
</dbReference>
<evidence type="ECO:0000313" key="3">
    <source>
        <dbReference type="Proteomes" id="UP000284514"/>
    </source>
</evidence>
<gene>
    <name evidence="2" type="ORF">DW831_03205</name>
    <name evidence="1" type="ORF">GAP47_18915</name>
</gene>
<evidence type="ECO:0000313" key="4">
    <source>
        <dbReference type="Proteomes" id="UP000462376"/>
    </source>
</evidence>
<organism evidence="1 4">
    <name type="scientific">Bacteroides uniformis</name>
    <dbReference type="NCBI Taxonomy" id="820"/>
    <lineage>
        <taxon>Bacteria</taxon>
        <taxon>Pseudomonadati</taxon>
        <taxon>Bacteroidota</taxon>
        <taxon>Bacteroidia</taxon>
        <taxon>Bacteroidales</taxon>
        <taxon>Bacteroidaceae</taxon>
        <taxon>Bacteroides</taxon>
    </lineage>
</organism>
<name>A0A139K5B2_BACUN</name>
<sequence length="123" mass="14161">MKAWFRGIEKGWTVYQKIGYVDRCGTIGFLQGFSSFLFKRLVFLLLTINRPTVVELSSNNCRTIIRHMSDDNKTVIGRLIVSKAGITFCCFRNYCLGMIGIIYSKGGCKEINKIIYIIVWFIK</sequence>
<evidence type="ECO:0000313" key="2">
    <source>
        <dbReference type="EMBL" id="RHC75854.1"/>
    </source>
</evidence>
<reference evidence="2 3" key="1">
    <citation type="submission" date="2018-08" db="EMBL/GenBank/DDBJ databases">
        <title>A genome reference for cultivated species of the human gut microbiota.</title>
        <authorList>
            <person name="Zou Y."/>
            <person name="Xue W."/>
            <person name="Luo G."/>
        </authorList>
    </citation>
    <scope>NUCLEOTIDE SEQUENCE [LARGE SCALE GENOMIC DNA]</scope>
    <source>
        <strain evidence="2 3">AM34-25</strain>
    </source>
</reference>
<dbReference type="AlphaFoldDB" id="A0A139K5B2"/>
<dbReference type="Proteomes" id="UP000284514">
    <property type="component" value="Unassembled WGS sequence"/>
</dbReference>
<proteinExistence type="predicted"/>
<evidence type="ECO:0000313" key="1">
    <source>
        <dbReference type="EMBL" id="KAB4230957.1"/>
    </source>
</evidence>
<protein>
    <submittedName>
        <fullName evidence="1">Uncharacterized protein</fullName>
    </submittedName>
</protein>
<accession>A0A139K5B2</accession>
<dbReference type="EMBL" id="QSIF01000003">
    <property type="protein sequence ID" value="RHC75854.1"/>
    <property type="molecule type" value="Genomic_DNA"/>
</dbReference>
<comment type="caution">
    <text evidence="1">The sequence shown here is derived from an EMBL/GenBank/DDBJ whole genome shotgun (WGS) entry which is preliminary data.</text>
</comment>